<dbReference type="InterPro" id="IPR002347">
    <property type="entry name" value="SDR_fam"/>
</dbReference>
<dbReference type="OrthoDB" id="9809287at2"/>
<organism evidence="3 4">
    <name type="scientific">Panacagrimonas perspica</name>
    <dbReference type="NCBI Taxonomy" id="381431"/>
    <lineage>
        <taxon>Bacteria</taxon>
        <taxon>Pseudomonadati</taxon>
        <taxon>Pseudomonadota</taxon>
        <taxon>Gammaproteobacteria</taxon>
        <taxon>Nevskiales</taxon>
        <taxon>Nevskiaceae</taxon>
        <taxon>Panacagrimonas</taxon>
    </lineage>
</organism>
<dbReference type="InterPro" id="IPR020904">
    <property type="entry name" value="Sc_DH/Rdtase_CS"/>
</dbReference>
<proteinExistence type="inferred from homology"/>
<evidence type="ECO:0000256" key="1">
    <source>
        <dbReference type="ARBA" id="ARBA00006484"/>
    </source>
</evidence>
<dbReference type="PRINTS" id="PR00081">
    <property type="entry name" value="GDHRDH"/>
</dbReference>
<dbReference type="EMBL" id="SOBT01000013">
    <property type="protein sequence ID" value="TDU23337.1"/>
    <property type="molecule type" value="Genomic_DNA"/>
</dbReference>
<comment type="similarity">
    <text evidence="1">Belongs to the short-chain dehydrogenases/reductases (SDR) family.</text>
</comment>
<dbReference type="SMART" id="SM00822">
    <property type="entry name" value="PKS_KR"/>
    <property type="match status" value="1"/>
</dbReference>
<dbReference type="CDD" id="cd05233">
    <property type="entry name" value="SDR_c"/>
    <property type="match status" value="1"/>
</dbReference>
<dbReference type="PANTHER" id="PTHR43943:SF2">
    <property type="entry name" value="DEHYDROGENASE_REDUCTASE 4"/>
    <property type="match status" value="1"/>
</dbReference>
<reference evidence="3 4" key="1">
    <citation type="submission" date="2019-03" db="EMBL/GenBank/DDBJ databases">
        <title>Genomic Encyclopedia of Type Strains, Phase IV (KMG-IV): sequencing the most valuable type-strain genomes for metagenomic binning, comparative biology and taxonomic classification.</title>
        <authorList>
            <person name="Goeker M."/>
        </authorList>
    </citation>
    <scope>NUCLEOTIDE SEQUENCE [LARGE SCALE GENOMIC DNA]</scope>
    <source>
        <strain evidence="3 4">DSM 26377</strain>
    </source>
</reference>
<dbReference type="PANTHER" id="PTHR43943">
    <property type="entry name" value="DEHYDROGENASE/REDUCTASE (SDR FAMILY) MEMBER 4"/>
    <property type="match status" value="1"/>
</dbReference>
<evidence type="ECO:0000313" key="3">
    <source>
        <dbReference type="EMBL" id="TDU23337.1"/>
    </source>
</evidence>
<evidence type="ECO:0000313" key="4">
    <source>
        <dbReference type="Proteomes" id="UP000295341"/>
    </source>
</evidence>
<protein>
    <submittedName>
        <fullName evidence="3">Cyclic-di-GMP-binding biofilm dispersal mediator protein</fullName>
    </submittedName>
</protein>
<sequence>MGSFKGKSVLVMGGSRGIGAAIVRRFAKEGAAVHFTYAGNTAAAEAIAKETGGKAAKVDSADRKAVTAYVASCGALDILVVNAGVVEFGDPTTLAPEAVERLFAINIHAPYFAAVEAAKTMRDNGRILIIGSINGDMMPFPGLTSYAVSKSAVQGLARGLSRDLGPRGITVNVVQPGPVDTDMNPADGPMKDMMQSGLSIKRHGHVDEVAAMVAFLAGPDAGFITGAMHTIDGGMGA</sequence>
<keyword evidence="4" id="KW-1185">Reference proteome</keyword>
<feature type="domain" description="Ketoreductase" evidence="2">
    <location>
        <begin position="7"/>
        <end position="209"/>
    </location>
</feature>
<gene>
    <name evidence="3" type="ORF">DFR24_4864</name>
</gene>
<dbReference type="SUPFAM" id="SSF51735">
    <property type="entry name" value="NAD(P)-binding Rossmann-fold domains"/>
    <property type="match status" value="1"/>
</dbReference>
<dbReference type="RefSeq" id="WP_133884003.1">
    <property type="nucleotide sequence ID" value="NZ_MWIN01000043.1"/>
</dbReference>
<evidence type="ECO:0000259" key="2">
    <source>
        <dbReference type="SMART" id="SM00822"/>
    </source>
</evidence>
<dbReference type="PROSITE" id="PS00061">
    <property type="entry name" value="ADH_SHORT"/>
    <property type="match status" value="1"/>
</dbReference>
<dbReference type="Proteomes" id="UP000295341">
    <property type="component" value="Unassembled WGS sequence"/>
</dbReference>
<dbReference type="FunFam" id="3.40.50.720:FF:000084">
    <property type="entry name" value="Short-chain dehydrogenase reductase"/>
    <property type="match status" value="1"/>
</dbReference>
<dbReference type="AlphaFoldDB" id="A0A4R7NR55"/>
<dbReference type="PRINTS" id="PR00080">
    <property type="entry name" value="SDRFAMILY"/>
</dbReference>
<dbReference type="NCBIfam" id="NF009383">
    <property type="entry name" value="PRK12742.1"/>
    <property type="match status" value="1"/>
</dbReference>
<dbReference type="Pfam" id="PF13561">
    <property type="entry name" value="adh_short_C2"/>
    <property type="match status" value="1"/>
</dbReference>
<accession>A0A4R7NR55</accession>
<dbReference type="InterPro" id="IPR036291">
    <property type="entry name" value="NAD(P)-bd_dom_sf"/>
</dbReference>
<comment type="caution">
    <text evidence="3">The sequence shown here is derived from an EMBL/GenBank/DDBJ whole genome shotgun (WGS) entry which is preliminary data.</text>
</comment>
<dbReference type="Gene3D" id="3.40.50.720">
    <property type="entry name" value="NAD(P)-binding Rossmann-like Domain"/>
    <property type="match status" value="1"/>
</dbReference>
<dbReference type="InterPro" id="IPR057326">
    <property type="entry name" value="KR_dom"/>
</dbReference>
<name>A0A4R7NR55_9GAMM</name>